<name>A0AAW1LTB8_POPJA</name>
<comment type="similarity">
    <text evidence="10">Belongs to the ELO family.</text>
</comment>
<dbReference type="Pfam" id="PF01151">
    <property type="entry name" value="ELO"/>
    <property type="match status" value="1"/>
</dbReference>
<feature type="transmembrane region" description="Helical" evidence="10">
    <location>
        <begin position="27"/>
        <end position="45"/>
    </location>
</feature>
<evidence type="ECO:0000256" key="3">
    <source>
        <dbReference type="ARBA" id="ARBA00022679"/>
    </source>
</evidence>
<organism evidence="12 13">
    <name type="scientific">Popillia japonica</name>
    <name type="common">Japanese beetle</name>
    <dbReference type="NCBI Taxonomy" id="7064"/>
    <lineage>
        <taxon>Eukaryota</taxon>
        <taxon>Metazoa</taxon>
        <taxon>Ecdysozoa</taxon>
        <taxon>Arthropoda</taxon>
        <taxon>Hexapoda</taxon>
        <taxon>Insecta</taxon>
        <taxon>Pterygota</taxon>
        <taxon>Neoptera</taxon>
        <taxon>Endopterygota</taxon>
        <taxon>Coleoptera</taxon>
        <taxon>Polyphaga</taxon>
        <taxon>Scarabaeiformia</taxon>
        <taxon>Scarabaeidae</taxon>
        <taxon>Rutelinae</taxon>
        <taxon>Popillia</taxon>
    </lineage>
</organism>
<comment type="catalytic activity">
    <reaction evidence="10">
        <text>a very-long-chain acyl-CoA + malonyl-CoA + H(+) = a very-long-chain 3-oxoacyl-CoA + CO2 + CoA</text>
        <dbReference type="Rhea" id="RHEA:32727"/>
        <dbReference type="ChEBI" id="CHEBI:15378"/>
        <dbReference type="ChEBI" id="CHEBI:16526"/>
        <dbReference type="ChEBI" id="CHEBI:57287"/>
        <dbReference type="ChEBI" id="CHEBI:57384"/>
        <dbReference type="ChEBI" id="CHEBI:90725"/>
        <dbReference type="ChEBI" id="CHEBI:90736"/>
        <dbReference type="EC" id="2.3.1.199"/>
    </reaction>
</comment>
<dbReference type="AlphaFoldDB" id="A0AAW1LTB8"/>
<dbReference type="PANTHER" id="PTHR11157">
    <property type="entry name" value="FATTY ACID ACYL TRANSFERASE-RELATED"/>
    <property type="match status" value="1"/>
</dbReference>
<gene>
    <name evidence="12" type="ORF">QE152_g9878</name>
</gene>
<evidence type="ECO:0000256" key="8">
    <source>
        <dbReference type="ARBA" id="ARBA00023136"/>
    </source>
</evidence>
<evidence type="ECO:0000256" key="4">
    <source>
        <dbReference type="ARBA" id="ARBA00022692"/>
    </source>
</evidence>
<reference evidence="12 13" key="1">
    <citation type="journal article" date="2024" name="BMC Genomics">
        <title>De novo assembly and annotation of Popillia japonica's genome with initial clues to its potential as an invasive pest.</title>
        <authorList>
            <person name="Cucini C."/>
            <person name="Boschi S."/>
            <person name="Funari R."/>
            <person name="Cardaioli E."/>
            <person name="Iannotti N."/>
            <person name="Marturano G."/>
            <person name="Paoli F."/>
            <person name="Bruttini M."/>
            <person name="Carapelli A."/>
            <person name="Frati F."/>
            <person name="Nardi F."/>
        </authorList>
    </citation>
    <scope>NUCLEOTIDE SEQUENCE [LARGE SCALE GENOMIC DNA]</scope>
    <source>
        <strain evidence="12">DMR45628</strain>
    </source>
</reference>
<keyword evidence="5 10" id="KW-0276">Fatty acid metabolism</keyword>
<dbReference type="GO" id="GO:0030148">
    <property type="term" value="P:sphingolipid biosynthetic process"/>
    <property type="evidence" value="ECO:0007669"/>
    <property type="project" value="TreeGrafter"/>
</dbReference>
<keyword evidence="8 10" id="KW-0472">Membrane</keyword>
<dbReference type="Proteomes" id="UP001458880">
    <property type="component" value="Unassembled WGS sequence"/>
</dbReference>
<dbReference type="EMBL" id="JASPKY010000087">
    <property type="protein sequence ID" value="KAK9738404.1"/>
    <property type="molecule type" value="Genomic_DNA"/>
</dbReference>
<feature type="transmembrane region" description="Helical" evidence="10">
    <location>
        <begin position="207"/>
        <end position="226"/>
    </location>
</feature>
<dbReference type="GO" id="GO:0019367">
    <property type="term" value="P:fatty acid elongation, saturated fatty acid"/>
    <property type="evidence" value="ECO:0007669"/>
    <property type="project" value="TreeGrafter"/>
</dbReference>
<keyword evidence="7 10" id="KW-0443">Lipid metabolism</keyword>
<dbReference type="GO" id="GO:0005789">
    <property type="term" value="C:endoplasmic reticulum membrane"/>
    <property type="evidence" value="ECO:0007669"/>
    <property type="project" value="TreeGrafter"/>
</dbReference>
<keyword evidence="3 10" id="KW-0808">Transferase</keyword>
<keyword evidence="13" id="KW-1185">Reference proteome</keyword>
<keyword evidence="9 10" id="KW-0275">Fatty acid biosynthesis</keyword>
<keyword evidence="4 10" id="KW-0812">Transmembrane</keyword>
<dbReference type="EC" id="2.3.1.199" evidence="10"/>
<proteinExistence type="inferred from homology"/>
<evidence type="ECO:0000256" key="1">
    <source>
        <dbReference type="ARBA" id="ARBA00004141"/>
    </source>
</evidence>
<protein>
    <recommendedName>
        <fullName evidence="10">Elongation of very long chain fatty acids protein</fullName>
        <ecNumber evidence="10">2.3.1.199</ecNumber>
    </recommendedName>
    <alternativeName>
        <fullName evidence="10">Very-long-chain 3-oxoacyl-CoA synthase</fullName>
    </alternativeName>
</protein>
<sequence length="326" mass="38270">MAEVWTNIKDTYDYLFVQLADPRTNDWLLIKHPVVFPVIAIYLYLVLKVGPKLMEKREPFRMKTLLIVYNFLQVLASLYIVYEGVQCGWFSDFNFRCEPVDFSNSPRALRIARACHTYYIAKLSELLDTVFFVMRKKNSQISFLHLYHHSVMPMISWGATKYYPGGHGTFIGMINSFVHIIMYFYYMMSAMGPQYQKYLWWKKYITTLQLLQFCIAFLHSMQLLLYDCGFPRWSTIFTLPNAIFFYYLFSDFYKKAYTPDSPKNDKNDNEIKGKPAVDHRNGYTNGNGTAIEERNVTKQNGHTKNISKNSDHVKSTNGDAHKPKHE</sequence>
<dbReference type="GO" id="GO:0034626">
    <property type="term" value="P:fatty acid elongation, polyunsaturated fatty acid"/>
    <property type="evidence" value="ECO:0007669"/>
    <property type="project" value="TreeGrafter"/>
</dbReference>
<accession>A0AAW1LTB8</accession>
<evidence type="ECO:0000256" key="11">
    <source>
        <dbReference type="SAM" id="MobiDB-lite"/>
    </source>
</evidence>
<dbReference type="InterPro" id="IPR002076">
    <property type="entry name" value="ELO_fam"/>
</dbReference>
<evidence type="ECO:0000256" key="5">
    <source>
        <dbReference type="ARBA" id="ARBA00022832"/>
    </source>
</evidence>
<feature type="transmembrane region" description="Helical" evidence="10">
    <location>
        <begin position="232"/>
        <end position="249"/>
    </location>
</feature>
<comment type="caution">
    <text evidence="12">The sequence shown here is derived from an EMBL/GenBank/DDBJ whole genome shotgun (WGS) entry which is preliminary data.</text>
</comment>
<evidence type="ECO:0000256" key="2">
    <source>
        <dbReference type="ARBA" id="ARBA00022516"/>
    </source>
</evidence>
<dbReference type="GO" id="GO:0009922">
    <property type="term" value="F:fatty acid elongase activity"/>
    <property type="evidence" value="ECO:0007669"/>
    <property type="project" value="UniProtKB-EC"/>
</dbReference>
<dbReference type="GO" id="GO:0034625">
    <property type="term" value="P:fatty acid elongation, monounsaturated fatty acid"/>
    <property type="evidence" value="ECO:0007669"/>
    <property type="project" value="TreeGrafter"/>
</dbReference>
<evidence type="ECO:0000313" key="12">
    <source>
        <dbReference type="EMBL" id="KAK9738404.1"/>
    </source>
</evidence>
<feature type="transmembrane region" description="Helical" evidence="10">
    <location>
        <begin position="65"/>
        <end position="82"/>
    </location>
</feature>
<evidence type="ECO:0000256" key="9">
    <source>
        <dbReference type="ARBA" id="ARBA00023160"/>
    </source>
</evidence>
<feature type="compositionally biased region" description="Basic and acidic residues" evidence="11">
    <location>
        <begin position="262"/>
        <end position="281"/>
    </location>
</feature>
<feature type="region of interest" description="Disordered" evidence="11">
    <location>
        <begin position="261"/>
        <end position="326"/>
    </location>
</feature>
<dbReference type="PANTHER" id="PTHR11157:SF153">
    <property type="entry name" value="ELONGATION OF VERY LONG CHAIN FATTY ACIDS PROTEIN"/>
    <property type="match status" value="1"/>
</dbReference>
<evidence type="ECO:0000256" key="7">
    <source>
        <dbReference type="ARBA" id="ARBA00023098"/>
    </source>
</evidence>
<evidence type="ECO:0000256" key="10">
    <source>
        <dbReference type="RuleBase" id="RU361115"/>
    </source>
</evidence>
<evidence type="ECO:0000256" key="6">
    <source>
        <dbReference type="ARBA" id="ARBA00022989"/>
    </source>
</evidence>
<keyword evidence="6 10" id="KW-1133">Transmembrane helix</keyword>
<comment type="subcellular location">
    <subcellularLocation>
        <location evidence="1">Membrane</location>
        <topology evidence="1">Multi-pass membrane protein</topology>
    </subcellularLocation>
</comment>
<evidence type="ECO:0000313" key="13">
    <source>
        <dbReference type="Proteomes" id="UP001458880"/>
    </source>
</evidence>
<dbReference type="GO" id="GO:0042761">
    <property type="term" value="P:very long-chain fatty acid biosynthetic process"/>
    <property type="evidence" value="ECO:0007669"/>
    <property type="project" value="TreeGrafter"/>
</dbReference>
<feature type="transmembrane region" description="Helical" evidence="10">
    <location>
        <begin position="162"/>
        <end position="186"/>
    </location>
</feature>
<keyword evidence="2 10" id="KW-0444">Lipid biosynthesis</keyword>
<feature type="compositionally biased region" description="Polar residues" evidence="11">
    <location>
        <begin position="297"/>
        <end position="308"/>
    </location>
</feature>